<dbReference type="Pfam" id="PF07004">
    <property type="entry name" value="SHIPPO-rpt"/>
    <property type="match status" value="2"/>
</dbReference>
<organism evidence="2 3">
    <name type="scientific">Tritrichomonas musculus</name>
    <dbReference type="NCBI Taxonomy" id="1915356"/>
    <lineage>
        <taxon>Eukaryota</taxon>
        <taxon>Metamonada</taxon>
        <taxon>Parabasalia</taxon>
        <taxon>Tritrichomonadida</taxon>
        <taxon>Tritrichomonadidae</taxon>
        <taxon>Tritrichomonas</taxon>
    </lineage>
</organism>
<dbReference type="InterPro" id="IPR010736">
    <property type="entry name" value="SHIPPO-rpt"/>
</dbReference>
<feature type="compositionally biased region" description="Polar residues" evidence="1">
    <location>
        <begin position="127"/>
        <end position="138"/>
    </location>
</feature>
<dbReference type="EMBL" id="JAPFFF010000005">
    <property type="protein sequence ID" value="KAK8890171.1"/>
    <property type="molecule type" value="Genomic_DNA"/>
</dbReference>
<protein>
    <submittedName>
        <fullName evidence="2">Outer dense fiber protein 3-like protein 2</fullName>
    </submittedName>
</protein>
<feature type="region of interest" description="Disordered" evidence="1">
    <location>
        <begin position="104"/>
        <end position="142"/>
    </location>
</feature>
<evidence type="ECO:0000313" key="2">
    <source>
        <dbReference type="EMBL" id="KAK8890171.1"/>
    </source>
</evidence>
<keyword evidence="3" id="KW-1185">Reference proteome</keyword>
<evidence type="ECO:0000313" key="3">
    <source>
        <dbReference type="Proteomes" id="UP001470230"/>
    </source>
</evidence>
<evidence type="ECO:0000256" key="1">
    <source>
        <dbReference type="SAM" id="MobiDB-lite"/>
    </source>
</evidence>
<accession>A0ABR2KGB2</accession>
<gene>
    <name evidence="2" type="ORF">M9Y10_034939</name>
</gene>
<name>A0ABR2KGB2_9EUKA</name>
<sequence length="239" mass="25921">MSEMDQLDRGECIAHVSKSMATLSPGPAYYNIKRKFNGKQCPPIKFKGRHSLNSNMVDAPFYNLPSTIGKVAPITLHGKTEVKSSYSTPGPTYLPPTFGSDARKIGMRPPISSLKKRYPKNEGKGGSATSLSMRSSDATPGPGPGIYMLRDHSFDATGKAGYSMKGCHDFHYANSISPGPCAYKPKYNYVLPSAPKIGFHDRPKDKGPPITPGYRDLGSTLTGPSFTMKARAEDDINII</sequence>
<feature type="region of interest" description="Disordered" evidence="1">
    <location>
        <begin position="199"/>
        <end position="218"/>
    </location>
</feature>
<proteinExistence type="predicted"/>
<reference evidence="2 3" key="1">
    <citation type="submission" date="2024-04" db="EMBL/GenBank/DDBJ databases">
        <title>Tritrichomonas musculus Genome.</title>
        <authorList>
            <person name="Alves-Ferreira E."/>
            <person name="Grigg M."/>
            <person name="Lorenzi H."/>
            <person name="Galac M."/>
        </authorList>
    </citation>
    <scope>NUCLEOTIDE SEQUENCE [LARGE SCALE GENOMIC DNA]</scope>
    <source>
        <strain evidence="2 3">EAF2021</strain>
    </source>
</reference>
<comment type="caution">
    <text evidence="2">The sequence shown here is derived from an EMBL/GenBank/DDBJ whole genome shotgun (WGS) entry which is preliminary data.</text>
</comment>
<dbReference type="Proteomes" id="UP001470230">
    <property type="component" value="Unassembled WGS sequence"/>
</dbReference>